<feature type="region of interest" description="Disordered" evidence="1">
    <location>
        <begin position="505"/>
        <end position="525"/>
    </location>
</feature>
<evidence type="ECO:0000256" key="1">
    <source>
        <dbReference type="SAM" id="MobiDB-lite"/>
    </source>
</evidence>
<name>A0ABR3UHT4_9PLEO</name>
<comment type="caution">
    <text evidence="2">The sequence shown here is derived from an EMBL/GenBank/DDBJ whole genome shotgun (WGS) entry which is preliminary data.</text>
</comment>
<dbReference type="GeneID" id="96087527"/>
<dbReference type="EMBL" id="JBHGVX010000006">
    <property type="protein sequence ID" value="KAL1795389.1"/>
    <property type="molecule type" value="Genomic_DNA"/>
</dbReference>
<dbReference type="Proteomes" id="UP001578633">
    <property type="component" value="Chromosome 6"/>
</dbReference>
<sequence>MNVFQNVVGLFSSPAKVATAGKKRDGGEASAGRSAEKRKRTMEEYDPSEYQTAGYGGVGSESEDEDEEEEEEHQAQDQLLQEQLRIEAEHTDVRSTAPHKPIRRPTRAVLHALASNKTLDKTEKLLATKPDSDTKREKLAAIQHARAKNDAIVKKAEMEVYTQEGRQGARVLVEKTPIPRTASADTFMVAVGSETETDSDSASETNSESEEAEPDTPHQPTHSDTSIPMDMPWTTPPPSPPLHSHRSPVLQTFTTTALFSPPNWRRTIPSQKWTTHPNLRARDLSSDAARIRQDLPLEPGYAFRDTEIRDSIWYLMSCIERFSKAFIPEGGVDGFDRKIAYTAIIRAHLPTPTSLPSNFNAHVNTIITALYTHLSPLLTLVAPHAPPSLQTLFSHLHHIVATAGLLSLHMALTPHTLYHHVPLFKEDVYVSASMECFNDVSMRLRNPRTSLSAPSSDPVFKPSQEALDQETVRRSAMDESEKRRARGDVPVTQIVCMPGITTYRRGGWEKPSSPTSGAAASDTTETPVYQKRGYEDMGIRVRVLTQGWVYCRWGRARSSGRMPDRGSEGYEEAGRKIHGDAWREGGFVGFTEVDGVVDWRGLEREEKQKEKEMAVGVVEGSDGNTKDVGKATELTKEKRKKKDKAKAKSVSEADAYLESLEDPDL</sequence>
<feature type="compositionally biased region" description="Acidic residues" evidence="1">
    <location>
        <begin position="195"/>
        <end position="214"/>
    </location>
</feature>
<keyword evidence="3" id="KW-1185">Reference proteome</keyword>
<feature type="compositionally biased region" description="Basic and acidic residues" evidence="1">
    <location>
        <begin position="624"/>
        <end position="636"/>
    </location>
</feature>
<feature type="region of interest" description="Disordered" evidence="1">
    <location>
        <begin position="192"/>
        <end position="245"/>
    </location>
</feature>
<feature type="compositionally biased region" description="Basic residues" evidence="1">
    <location>
        <begin position="637"/>
        <end position="647"/>
    </location>
</feature>
<evidence type="ECO:0000313" key="3">
    <source>
        <dbReference type="Proteomes" id="UP001578633"/>
    </source>
</evidence>
<feature type="compositionally biased region" description="Polar residues" evidence="1">
    <location>
        <begin position="512"/>
        <end position="525"/>
    </location>
</feature>
<feature type="region of interest" description="Disordered" evidence="1">
    <location>
        <begin position="10"/>
        <end position="108"/>
    </location>
</feature>
<feature type="compositionally biased region" description="Acidic residues" evidence="1">
    <location>
        <begin position="61"/>
        <end position="72"/>
    </location>
</feature>
<proteinExistence type="predicted"/>
<gene>
    <name evidence="2" type="ORF">ACET3X_007205</name>
</gene>
<feature type="compositionally biased region" description="Basic and acidic residues" evidence="1">
    <location>
        <begin position="84"/>
        <end position="93"/>
    </location>
</feature>
<evidence type="ECO:0000313" key="2">
    <source>
        <dbReference type="EMBL" id="KAL1795389.1"/>
    </source>
</evidence>
<feature type="compositionally biased region" description="Basic and acidic residues" evidence="1">
    <location>
        <begin position="470"/>
        <end position="482"/>
    </location>
</feature>
<accession>A0ABR3UHT4</accession>
<feature type="region of interest" description="Disordered" evidence="1">
    <location>
        <begin position="466"/>
        <end position="485"/>
    </location>
</feature>
<dbReference type="RefSeq" id="XP_069305973.1">
    <property type="nucleotide sequence ID" value="XM_069453420.1"/>
</dbReference>
<protein>
    <submittedName>
        <fullName evidence="2">Uncharacterized protein</fullName>
    </submittedName>
</protein>
<reference evidence="2 3" key="1">
    <citation type="submission" date="2024-09" db="EMBL/GenBank/DDBJ databases">
        <title>T2T genomes of carrot and Alternaria dauci and their utility for understanding host-pathogen interaction during carrot leaf blight disease.</title>
        <authorList>
            <person name="Liu W."/>
            <person name="Xu S."/>
            <person name="Ou C."/>
            <person name="Liu X."/>
            <person name="Zhuang F."/>
            <person name="Deng X.W."/>
        </authorList>
    </citation>
    <scope>NUCLEOTIDE SEQUENCE [LARGE SCALE GENOMIC DNA]</scope>
    <source>
        <strain evidence="2 3">A2016</strain>
    </source>
</reference>
<feature type="region of interest" description="Disordered" evidence="1">
    <location>
        <begin position="608"/>
        <end position="665"/>
    </location>
</feature>
<organism evidence="2 3">
    <name type="scientific">Alternaria dauci</name>
    <dbReference type="NCBI Taxonomy" id="48095"/>
    <lineage>
        <taxon>Eukaryota</taxon>
        <taxon>Fungi</taxon>
        <taxon>Dikarya</taxon>
        <taxon>Ascomycota</taxon>
        <taxon>Pezizomycotina</taxon>
        <taxon>Dothideomycetes</taxon>
        <taxon>Pleosporomycetidae</taxon>
        <taxon>Pleosporales</taxon>
        <taxon>Pleosporineae</taxon>
        <taxon>Pleosporaceae</taxon>
        <taxon>Alternaria</taxon>
        <taxon>Alternaria sect. Porri</taxon>
    </lineage>
</organism>